<gene>
    <name evidence="2" type="ORF">C447_08945</name>
</gene>
<dbReference type="InterPro" id="IPR058410">
    <property type="entry name" value="DUF8097"/>
</dbReference>
<name>M0LYJ1_9EURY</name>
<protein>
    <recommendedName>
        <fullName evidence="1">DUF8097 domain-containing protein</fullName>
    </recommendedName>
</protein>
<accession>M0LYJ1</accession>
<sequence length="122" mass="13824">MISRRTRARFEFLVSLCSIPVLVAWGNLVTDEEESSFPDPRWVGVGFVYRVAYSRAYDTDRGGLRTSRVRRAGVKWAVNAFARRLPQGRSAARWSFSLGARLGRVVYRLRYGVLGPVPDGEE</sequence>
<organism evidence="2 3">
    <name type="scientific">Halococcus hamelinensis 100A6</name>
    <dbReference type="NCBI Taxonomy" id="1132509"/>
    <lineage>
        <taxon>Archaea</taxon>
        <taxon>Methanobacteriati</taxon>
        <taxon>Methanobacteriota</taxon>
        <taxon>Stenosarchaea group</taxon>
        <taxon>Halobacteria</taxon>
        <taxon>Halobacteriales</taxon>
        <taxon>Halococcaceae</taxon>
        <taxon>Halococcus</taxon>
    </lineage>
</organism>
<feature type="domain" description="DUF8097" evidence="1">
    <location>
        <begin position="1"/>
        <end position="120"/>
    </location>
</feature>
<evidence type="ECO:0000313" key="2">
    <source>
        <dbReference type="EMBL" id="EMA38652.1"/>
    </source>
</evidence>
<dbReference type="EMBL" id="AOMB01000025">
    <property type="protein sequence ID" value="EMA38652.1"/>
    <property type="molecule type" value="Genomic_DNA"/>
</dbReference>
<dbReference type="AlphaFoldDB" id="M0LYJ1"/>
<evidence type="ECO:0000259" key="1">
    <source>
        <dbReference type="Pfam" id="PF26397"/>
    </source>
</evidence>
<dbReference type="RefSeq" id="WP_007693047.1">
    <property type="nucleotide sequence ID" value="NZ_AJRK01000426.1"/>
</dbReference>
<keyword evidence="3" id="KW-1185">Reference proteome</keyword>
<dbReference type="Pfam" id="PF26397">
    <property type="entry name" value="DUF8097"/>
    <property type="match status" value="1"/>
</dbReference>
<proteinExistence type="predicted"/>
<evidence type="ECO:0000313" key="3">
    <source>
        <dbReference type="Proteomes" id="UP000011566"/>
    </source>
</evidence>
<dbReference type="PATRIC" id="fig|1132509.6.peg.2019"/>
<reference evidence="2 3" key="1">
    <citation type="journal article" date="2014" name="PLoS Genet.">
        <title>Phylogenetically driven sequencing of extremely halophilic archaea reveals strategies for static and dynamic osmo-response.</title>
        <authorList>
            <person name="Becker E.A."/>
            <person name="Seitzer P.M."/>
            <person name="Tritt A."/>
            <person name="Larsen D."/>
            <person name="Krusor M."/>
            <person name="Yao A.I."/>
            <person name="Wu D."/>
            <person name="Madern D."/>
            <person name="Eisen J.A."/>
            <person name="Darling A.E."/>
            <person name="Facciotti M.T."/>
        </authorList>
    </citation>
    <scope>NUCLEOTIDE SEQUENCE [LARGE SCALE GENOMIC DNA]</scope>
    <source>
        <strain evidence="2 3">100A6</strain>
    </source>
</reference>
<comment type="caution">
    <text evidence="2">The sequence shown here is derived from an EMBL/GenBank/DDBJ whole genome shotgun (WGS) entry which is preliminary data.</text>
</comment>
<dbReference type="OrthoDB" id="209828at2157"/>
<dbReference type="Proteomes" id="UP000011566">
    <property type="component" value="Unassembled WGS sequence"/>
</dbReference>